<organism evidence="4 5">
    <name type="scientific">Sphagnurus paluster</name>
    <dbReference type="NCBI Taxonomy" id="117069"/>
    <lineage>
        <taxon>Eukaryota</taxon>
        <taxon>Fungi</taxon>
        <taxon>Dikarya</taxon>
        <taxon>Basidiomycota</taxon>
        <taxon>Agaricomycotina</taxon>
        <taxon>Agaricomycetes</taxon>
        <taxon>Agaricomycetidae</taxon>
        <taxon>Agaricales</taxon>
        <taxon>Tricholomatineae</taxon>
        <taxon>Lyophyllaceae</taxon>
        <taxon>Sphagnurus</taxon>
    </lineage>
</organism>
<sequence>MELKHHLEKVSKFEDQVEDLEAELADVKTERDDFREDLSQNRARVAELTSLAEAQASRIRDLERQLERLKRSKGSSKEKPLPAKADAAIVKNELIDEDSDIEIIDAPPLALANQASNHLGPPIYHRVGLKEENSDIEILDRLTVVEKYVAVPSKRPSKQRDARPSKRVKVEEAKMDALVEDVKPVTKKHSQTPEDILSTPSDNKVRSPSLEGAESPLPPLPESPSPEPPEIVMTTSSTITPTIIEHTEYPARDDTPILSELQPYPQFTNGPLGEPSIALPDTIGDPRNDEITQCSWPGRSWSPPTPATPHQHDLSPEPSCITAQTPTSSLATSVPALDGVPQNLQEKLTTVSPPPSSQLTTGLPFASAGTATQAIEQEAPSAPVSPASSHISLSLLPSPTLAPRPSRAMHKPPLAVPSTRQLQGTRDPRSRPIPPAAAAAATSFLTPVPIVRLPTSSRPHQPVAPIPTTSVTADPSLSPEVAALVQRLKARRAAANTKLFMPKTKFEPPASLSRTSWVAPRKAHEDPRHILGSPPQTTAQRLQREEDQVTSTSKGDENMAHDGTGQMVGLPAQPTLATRRRKSYHAQTEDEDVLTKFFTLASAFGITGARPEGINGDGTILRRHVHQLCGGSGRRSVTFTCGRRGRAYLWLDKENCPNIPESPGEPTVVFIDAYPHKGLSKEATVFFHRYSRNWEYAGEYTCNIGPLKHRDFNRQSKEARSFLGYPIDFGLTFQEGFVTKYLHAQRLRARYSGGSGDPLPSRKITPADRAQALHAIQTGKEYKHHFIEDLHKKSVQLVLDKGHGEEHEEDEEGEDKDEDEDSGGDDDG</sequence>
<feature type="domain" description="DUF6697" evidence="3">
    <location>
        <begin position="622"/>
        <end position="724"/>
    </location>
</feature>
<feature type="region of interest" description="Disordered" evidence="2">
    <location>
        <begin position="152"/>
        <end position="233"/>
    </location>
</feature>
<dbReference type="EMBL" id="JABCKI010000252">
    <property type="protein sequence ID" value="KAG5651372.1"/>
    <property type="molecule type" value="Genomic_DNA"/>
</dbReference>
<comment type="caution">
    <text evidence="4">The sequence shown here is derived from an EMBL/GenBank/DDBJ whole genome shotgun (WGS) entry which is preliminary data.</text>
</comment>
<feature type="compositionally biased region" description="Acidic residues" evidence="2">
    <location>
        <begin position="807"/>
        <end position="828"/>
    </location>
</feature>
<evidence type="ECO:0000313" key="5">
    <source>
        <dbReference type="Proteomes" id="UP000717328"/>
    </source>
</evidence>
<dbReference type="Pfam" id="PF20411">
    <property type="entry name" value="DUF6697"/>
    <property type="match status" value="1"/>
</dbReference>
<dbReference type="InterPro" id="IPR046520">
    <property type="entry name" value="DUF6697"/>
</dbReference>
<gene>
    <name evidence="4" type="ORF">H0H81_008906</name>
</gene>
<feature type="compositionally biased region" description="Pro residues" evidence="2">
    <location>
        <begin position="216"/>
        <end position="229"/>
    </location>
</feature>
<feature type="region of interest" description="Disordered" evidence="2">
    <location>
        <begin position="797"/>
        <end position="828"/>
    </location>
</feature>
<dbReference type="OrthoDB" id="3058581at2759"/>
<feature type="compositionally biased region" description="Low complexity" evidence="2">
    <location>
        <begin position="379"/>
        <end position="406"/>
    </location>
</feature>
<keyword evidence="1" id="KW-0175">Coiled coil</keyword>
<feature type="region of interest" description="Disordered" evidence="2">
    <location>
        <begin position="297"/>
        <end position="335"/>
    </location>
</feature>
<feature type="region of interest" description="Disordered" evidence="2">
    <location>
        <begin position="506"/>
        <end position="570"/>
    </location>
</feature>
<feature type="region of interest" description="Disordered" evidence="2">
    <location>
        <begin position="376"/>
        <end position="434"/>
    </location>
</feature>
<evidence type="ECO:0000259" key="3">
    <source>
        <dbReference type="Pfam" id="PF20411"/>
    </source>
</evidence>
<feature type="compositionally biased region" description="Polar residues" evidence="2">
    <location>
        <begin position="321"/>
        <end position="332"/>
    </location>
</feature>
<evidence type="ECO:0000313" key="4">
    <source>
        <dbReference type="EMBL" id="KAG5651372.1"/>
    </source>
</evidence>
<feature type="compositionally biased region" description="Basic and acidic residues" evidence="2">
    <location>
        <begin position="158"/>
        <end position="184"/>
    </location>
</feature>
<evidence type="ECO:0000256" key="2">
    <source>
        <dbReference type="SAM" id="MobiDB-lite"/>
    </source>
</evidence>
<keyword evidence="5" id="KW-1185">Reference proteome</keyword>
<evidence type="ECO:0000256" key="1">
    <source>
        <dbReference type="SAM" id="Coils"/>
    </source>
</evidence>
<feature type="coiled-coil region" evidence="1">
    <location>
        <begin position="3"/>
        <end position="79"/>
    </location>
</feature>
<name>A0A9P7GQW4_9AGAR</name>
<reference evidence="4" key="2">
    <citation type="submission" date="2021-10" db="EMBL/GenBank/DDBJ databases">
        <title>Phylogenomics reveals ancestral predisposition of the termite-cultivated fungus Termitomyces towards a domesticated lifestyle.</title>
        <authorList>
            <person name="Auxier B."/>
            <person name="Grum-Grzhimaylo A."/>
            <person name="Cardenas M.E."/>
            <person name="Lodge J.D."/>
            <person name="Laessoe T."/>
            <person name="Pedersen O."/>
            <person name="Smith M.E."/>
            <person name="Kuyper T.W."/>
            <person name="Franco-Molano E.A."/>
            <person name="Baroni T.J."/>
            <person name="Aanen D.K."/>
        </authorList>
    </citation>
    <scope>NUCLEOTIDE SEQUENCE</scope>
    <source>
        <strain evidence="4">D49</strain>
    </source>
</reference>
<protein>
    <recommendedName>
        <fullName evidence="3">DUF6697 domain-containing protein</fullName>
    </recommendedName>
</protein>
<reference evidence="4" key="1">
    <citation type="submission" date="2021-02" db="EMBL/GenBank/DDBJ databases">
        <authorList>
            <person name="Nieuwenhuis M."/>
            <person name="Van De Peppel L.J.J."/>
        </authorList>
    </citation>
    <scope>NUCLEOTIDE SEQUENCE</scope>
    <source>
        <strain evidence="4">D49</strain>
    </source>
</reference>
<accession>A0A9P7GQW4</accession>
<dbReference type="Proteomes" id="UP000717328">
    <property type="component" value="Unassembled WGS sequence"/>
</dbReference>
<proteinExistence type="predicted"/>
<dbReference type="AlphaFoldDB" id="A0A9P7GQW4"/>